<keyword evidence="2" id="KW-1185">Reference proteome</keyword>
<sequence>MSLRDDIQADIAEAFDNDLADAVTSFTGSRETAGSYDPVSGTTSTTTTTYIGRGVFDDYSIREIDGQHIKRSDQKLTALQNEVTDMPQVDDTIDGFTVISVGNDPAAATYTIQLRKT</sequence>
<evidence type="ECO:0008006" key="3">
    <source>
        <dbReference type="Google" id="ProtNLM"/>
    </source>
</evidence>
<comment type="caution">
    <text evidence="1">The sequence shown here is derived from an EMBL/GenBank/DDBJ whole genome shotgun (WGS) entry which is preliminary data.</text>
</comment>
<dbReference type="AlphaFoldDB" id="A0A433KFB5"/>
<evidence type="ECO:0000313" key="2">
    <source>
        <dbReference type="Proteomes" id="UP000287336"/>
    </source>
</evidence>
<organism evidence="1 2">
    <name type="scientific">Vreelandella andesensis</name>
    <dbReference type="NCBI Taxonomy" id="447567"/>
    <lineage>
        <taxon>Bacteria</taxon>
        <taxon>Pseudomonadati</taxon>
        <taxon>Pseudomonadota</taxon>
        <taxon>Gammaproteobacteria</taxon>
        <taxon>Oceanospirillales</taxon>
        <taxon>Halomonadaceae</taxon>
        <taxon>Vreelandella</taxon>
    </lineage>
</organism>
<gene>
    <name evidence="1" type="ORF">ELY33_17180</name>
</gene>
<accession>A0A433KFB5</accession>
<protein>
    <recommendedName>
        <fullName evidence="3">Glutamate 5-kinase</fullName>
    </recommendedName>
</protein>
<dbReference type="RefSeq" id="WP_126949125.1">
    <property type="nucleotide sequence ID" value="NZ_RZHG01000030.1"/>
</dbReference>
<dbReference type="EMBL" id="RZHG01000030">
    <property type="protein sequence ID" value="RUR26841.1"/>
    <property type="molecule type" value="Genomic_DNA"/>
</dbReference>
<proteinExistence type="predicted"/>
<dbReference type="Proteomes" id="UP000287336">
    <property type="component" value="Unassembled WGS sequence"/>
</dbReference>
<evidence type="ECO:0000313" key="1">
    <source>
        <dbReference type="EMBL" id="RUR26841.1"/>
    </source>
</evidence>
<reference evidence="1 2" key="1">
    <citation type="submission" date="2018-12" db="EMBL/GenBank/DDBJ databases">
        <title>three novel Halomonas strain isolated from plants.</title>
        <authorList>
            <person name="Sun C."/>
        </authorList>
    </citation>
    <scope>NUCLEOTIDE SEQUENCE [LARGE SCALE GENOMIC DNA]</scope>
    <source>
        <strain evidence="1 2">DSM 19434</strain>
    </source>
</reference>
<name>A0A433KFB5_9GAMM</name>
<dbReference type="OrthoDB" id="6571023at2"/>